<keyword evidence="8" id="KW-0812">Transmembrane</keyword>
<dbReference type="GO" id="GO:0032259">
    <property type="term" value="P:methylation"/>
    <property type="evidence" value="ECO:0007669"/>
    <property type="project" value="UniProtKB-KW"/>
</dbReference>
<evidence type="ECO:0000256" key="7">
    <source>
        <dbReference type="ARBA" id="ARBA00047942"/>
    </source>
</evidence>
<dbReference type="PRINTS" id="PR00507">
    <property type="entry name" value="N12N6MTFRASE"/>
</dbReference>
<dbReference type="REBASE" id="23102">
    <property type="entry name" value="M.RfeORFD7P"/>
</dbReference>
<keyword evidence="3 11" id="KW-0489">Methyltransferase</keyword>
<keyword evidence="6" id="KW-0680">Restriction system</keyword>
<evidence type="ECO:0000313" key="12">
    <source>
        <dbReference type="Proteomes" id="UP000008548"/>
    </source>
</evidence>
<feature type="domain" description="DNA methylase adenine-specific" evidence="9">
    <location>
        <begin position="30"/>
        <end position="248"/>
    </location>
</feature>
<keyword evidence="8" id="KW-0472">Membrane</keyword>
<dbReference type="GO" id="GO:0009307">
    <property type="term" value="P:DNA restriction-modification system"/>
    <property type="evidence" value="ECO:0007669"/>
    <property type="project" value="UniProtKB-KW"/>
</dbReference>
<dbReference type="GO" id="GO:0009007">
    <property type="term" value="F:site-specific DNA-methyltransferase (adenine-specific) activity"/>
    <property type="evidence" value="ECO:0007669"/>
    <property type="project" value="UniProtKB-EC"/>
</dbReference>
<dbReference type="SUPFAM" id="SSF53335">
    <property type="entry name" value="S-adenosyl-L-methionine-dependent methyltransferases"/>
    <property type="match status" value="1"/>
</dbReference>
<evidence type="ECO:0000313" key="11">
    <source>
        <dbReference type="EMBL" id="AAY62326.1"/>
    </source>
</evidence>
<evidence type="ECO:0000256" key="4">
    <source>
        <dbReference type="ARBA" id="ARBA00022679"/>
    </source>
</evidence>
<dbReference type="REBASE" id="11162">
    <property type="entry name" value="M.RfeORF7P"/>
</dbReference>
<gene>
    <name evidence="10" type="ordered locus">RF_p07</name>
    <name evidence="11" type="ordered locus">RF_pd07</name>
</gene>
<dbReference type="InterPro" id="IPR003356">
    <property type="entry name" value="DNA_methylase_A-5"/>
</dbReference>
<evidence type="ECO:0000256" key="6">
    <source>
        <dbReference type="ARBA" id="ARBA00022747"/>
    </source>
</evidence>
<dbReference type="EC" id="2.1.1.72" evidence="2"/>
<dbReference type="AlphaFoldDB" id="Q4UJD1"/>
<dbReference type="OrthoDB" id="7161184at2"/>
<evidence type="ECO:0000259" key="9">
    <source>
        <dbReference type="Pfam" id="PF02384"/>
    </source>
</evidence>
<evidence type="ECO:0000313" key="10">
    <source>
        <dbReference type="EMBL" id="AAY62258.1"/>
    </source>
</evidence>
<dbReference type="InterPro" id="IPR029063">
    <property type="entry name" value="SAM-dependent_MTases_sf"/>
</dbReference>
<dbReference type="GO" id="GO:0008170">
    <property type="term" value="F:N-methyltransferase activity"/>
    <property type="evidence" value="ECO:0007669"/>
    <property type="project" value="InterPro"/>
</dbReference>
<comment type="similarity">
    <text evidence="1">Belongs to the N(4)/N(6)-methyltransferase family.</text>
</comment>
<dbReference type="Pfam" id="PF02384">
    <property type="entry name" value="N6_Mtase"/>
    <property type="match status" value="1"/>
</dbReference>
<geneLocation type="plasmid" evidence="10 12">
    <name>pRF</name>
</geneLocation>
<sequence>MSPIETLVKPSILNTIVAKLDDLHLSATHSDIKGDAFEYFLRNYGGADTDFGEYFTPRHIVTALVNLLDPKFGEKVYDPFCGTGGMLITSYKHIYDNLSLRTPENIQRLKKQTVYGGEITKMYRIAKMNMILAGDGHSNIVRQNSYGTPDTIKQIDVIKDGFVTKENIKIKYDVVISNMPFGRKMKTEHAGLYGFNTRSAEITGVLHCLNSLNNNENARLGLIVPEGILFDKRELISIRSISLSDALISSSSPVNLYICLVILLILSLILCVLPLSPITAILLSASSSILIAATPRMILLLFLIISSSINFLVLDNAVNLTSKHYNINWICY</sequence>
<evidence type="ECO:0000256" key="3">
    <source>
        <dbReference type="ARBA" id="ARBA00022603"/>
    </source>
</evidence>
<dbReference type="HOGENOM" id="CLU_836457_0_0_5"/>
<dbReference type="Proteomes" id="UP000008548">
    <property type="component" value="Plasmid pRF"/>
</dbReference>
<comment type="catalytic activity">
    <reaction evidence="7">
        <text>a 2'-deoxyadenosine in DNA + S-adenosyl-L-methionine = an N(6)-methyl-2'-deoxyadenosine in DNA + S-adenosyl-L-homocysteine + H(+)</text>
        <dbReference type="Rhea" id="RHEA:15197"/>
        <dbReference type="Rhea" id="RHEA-COMP:12418"/>
        <dbReference type="Rhea" id="RHEA-COMP:12419"/>
        <dbReference type="ChEBI" id="CHEBI:15378"/>
        <dbReference type="ChEBI" id="CHEBI:57856"/>
        <dbReference type="ChEBI" id="CHEBI:59789"/>
        <dbReference type="ChEBI" id="CHEBI:90615"/>
        <dbReference type="ChEBI" id="CHEBI:90616"/>
        <dbReference type="EC" id="2.1.1.72"/>
    </reaction>
</comment>
<dbReference type="KEGG" id="rfe:RF_p07"/>
<dbReference type="EMBL" id="CP000055">
    <property type="protein sequence ID" value="AAY62326.1"/>
    <property type="molecule type" value="Genomic_DNA"/>
</dbReference>
<accession>Q4UJD1</accession>
<evidence type="ECO:0000256" key="5">
    <source>
        <dbReference type="ARBA" id="ARBA00022691"/>
    </source>
</evidence>
<dbReference type="InterPro" id="IPR051537">
    <property type="entry name" value="DNA_Adenine_Mtase"/>
</dbReference>
<evidence type="ECO:0000256" key="8">
    <source>
        <dbReference type="SAM" id="Phobius"/>
    </source>
</evidence>
<dbReference type="Proteomes" id="UP000008548">
    <property type="component" value="Plasmid pRFdelta"/>
</dbReference>
<evidence type="ECO:0000256" key="1">
    <source>
        <dbReference type="ARBA" id="ARBA00006594"/>
    </source>
</evidence>
<dbReference type="Gene3D" id="3.40.50.150">
    <property type="entry name" value="Vaccinia Virus protein VP39"/>
    <property type="match status" value="1"/>
</dbReference>
<protein>
    <recommendedName>
        <fullName evidence="2">site-specific DNA-methyltransferase (adenine-specific)</fullName>
        <ecNumber evidence="2">2.1.1.72</ecNumber>
    </recommendedName>
</protein>
<keyword evidence="8" id="KW-1133">Transmembrane helix</keyword>
<dbReference type="EMBL" id="CP000054">
    <property type="protein sequence ID" value="AAY62258.1"/>
    <property type="molecule type" value="Genomic_DNA"/>
</dbReference>
<dbReference type="GO" id="GO:0003677">
    <property type="term" value="F:DNA binding"/>
    <property type="evidence" value="ECO:0007669"/>
    <property type="project" value="InterPro"/>
</dbReference>
<proteinExistence type="inferred from homology"/>
<dbReference type="KEGG" id="rfe:RF_pd07"/>
<organism evidence="11 12">
    <name type="scientific">Rickettsia felis (strain ATCC VR-1525 / URRWXCal2)</name>
    <name type="common">Rickettsia azadi</name>
    <dbReference type="NCBI Taxonomy" id="315456"/>
    <lineage>
        <taxon>Bacteria</taxon>
        <taxon>Pseudomonadati</taxon>
        <taxon>Pseudomonadota</taxon>
        <taxon>Alphaproteobacteria</taxon>
        <taxon>Rickettsiales</taxon>
        <taxon>Rickettsiaceae</taxon>
        <taxon>Rickettsieae</taxon>
        <taxon>Rickettsia</taxon>
        <taxon>spotted fever group</taxon>
    </lineage>
</organism>
<keyword evidence="12" id="KW-1185">Reference proteome</keyword>
<feature type="transmembrane region" description="Helical" evidence="8">
    <location>
        <begin position="297"/>
        <end position="314"/>
    </location>
</feature>
<name>Q4UJD1_RICFE</name>
<dbReference type="PANTHER" id="PTHR42933">
    <property type="entry name" value="SLR6095 PROTEIN"/>
    <property type="match status" value="1"/>
</dbReference>
<geneLocation type="plasmid" evidence="11 12">
    <name>pRFdelta</name>
</geneLocation>
<reference evidence="11 12" key="1">
    <citation type="journal article" date="2005" name="PLoS Biol.">
        <title>The genome sequence of Rickettsia felis identifies the first putative conjugative plasmid in an obligate intracellular parasite.</title>
        <authorList>
            <person name="Ogata H."/>
            <person name="Renesto P."/>
            <person name="Audic S."/>
            <person name="Robert C."/>
            <person name="Blanc G."/>
            <person name="Fournier P.E."/>
            <person name="Parinello H."/>
            <person name="Claverie J.M."/>
            <person name="Raoult D."/>
        </authorList>
    </citation>
    <scope>NUCLEOTIDE SEQUENCE [LARGE SCALE GENOMIC DNA]</scope>
    <source>
        <strain evidence="12">ATCC VR-1525 / URRWXCal2</strain>
        <strain evidence="11">URRWXCal2</strain>
        <plasmid evidence="10">pRF</plasmid>
        <plasmid evidence="11">pRFdelta</plasmid>
    </source>
</reference>
<keyword evidence="5" id="KW-0949">S-adenosyl-L-methionine</keyword>
<keyword evidence="4 11" id="KW-0808">Transferase</keyword>
<evidence type="ECO:0000256" key="2">
    <source>
        <dbReference type="ARBA" id="ARBA00011900"/>
    </source>
</evidence>
<dbReference type="PANTHER" id="PTHR42933:SF4">
    <property type="entry name" value="TYPE I RESTRICTION ENZYME ECOKI METHYLASE SUBUNIT"/>
    <property type="match status" value="1"/>
</dbReference>
<feature type="transmembrane region" description="Helical" evidence="8">
    <location>
        <begin position="254"/>
        <end position="285"/>
    </location>
</feature>
<keyword evidence="11" id="KW-0614">Plasmid</keyword>